<evidence type="ECO:0000256" key="1">
    <source>
        <dbReference type="SAM" id="Phobius"/>
    </source>
</evidence>
<sequence>APYLWAQLVLMNLTLPQLLKNSLLFALSNAPRSLLVAFIQIIYWGFIILLLPVTSLWVLLFGFALIVIVTMMITFPAMDKVLHIEEQLIARREAEEKEFNQES</sequence>
<dbReference type="AlphaFoldDB" id="J9FDN3"/>
<comment type="caution">
    <text evidence="2">The sequence shown here is derived from an EMBL/GenBank/DDBJ whole genome shotgun (WGS) entry which is preliminary data.</text>
</comment>
<name>J9FDN3_9ZZZZ</name>
<keyword evidence="1" id="KW-1133">Transmembrane helix</keyword>
<feature type="transmembrane region" description="Helical" evidence="1">
    <location>
        <begin position="34"/>
        <end position="51"/>
    </location>
</feature>
<reference evidence="2" key="1">
    <citation type="journal article" date="2012" name="PLoS ONE">
        <title>Gene sets for utilization of primary and secondary nutrition supplies in the distal gut of endangered iberian lynx.</title>
        <authorList>
            <person name="Alcaide M."/>
            <person name="Messina E."/>
            <person name="Richter M."/>
            <person name="Bargiela R."/>
            <person name="Peplies J."/>
            <person name="Huws S.A."/>
            <person name="Newbold C.J."/>
            <person name="Golyshin P.N."/>
            <person name="Simon M.A."/>
            <person name="Lopez G."/>
            <person name="Yakimov M.M."/>
            <person name="Ferrer M."/>
        </authorList>
    </citation>
    <scope>NUCLEOTIDE SEQUENCE</scope>
</reference>
<organism evidence="2">
    <name type="scientific">gut metagenome</name>
    <dbReference type="NCBI Taxonomy" id="749906"/>
    <lineage>
        <taxon>unclassified sequences</taxon>
        <taxon>metagenomes</taxon>
        <taxon>organismal metagenomes</taxon>
    </lineage>
</organism>
<feature type="transmembrane region" description="Helical" evidence="1">
    <location>
        <begin position="57"/>
        <end position="78"/>
    </location>
</feature>
<accession>J9FDN3</accession>
<keyword evidence="1" id="KW-0812">Transmembrane</keyword>
<proteinExistence type="predicted"/>
<protein>
    <submittedName>
        <fullName evidence="2">Uncharacterized protein</fullName>
    </submittedName>
</protein>
<keyword evidence="1" id="KW-0472">Membrane</keyword>
<feature type="non-terminal residue" evidence="2">
    <location>
        <position position="1"/>
    </location>
</feature>
<evidence type="ECO:0000313" key="2">
    <source>
        <dbReference type="EMBL" id="EJW93011.1"/>
    </source>
</evidence>
<dbReference type="EMBL" id="AMCI01007206">
    <property type="protein sequence ID" value="EJW93011.1"/>
    <property type="molecule type" value="Genomic_DNA"/>
</dbReference>
<gene>
    <name evidence="2" type="ORF">EVA_18881</name>
</gene>